<feature type="compositionally biased region" description="Low complexity" evidence="1">
    <location>
        <begin position="41"/>
        <end position="58"/>
    </location>
</feature>
<feature type="compositionally biased region" description="Basic and acidic residues" evidence="1">
    <location>
        <begin position="63"/>
        <end position="77"/>
    </location>
</feature>
<dbReference type="AlphaFoldDB" id="A0A504XIN3"/>
<evidence type="ECO:0000313" key="2">
    <source>
        <dbReference type="EMBL" id="TPP48194.1"/>
    </source>
</evidence>
<feature type="region of interest" description="Disordered" evidence="1">
    <location>
        <begin position="128"/>
        <end position="153"/>
    </location>
</feature>
<feature type="compositionally biased region" description="Basic residues" evidence="1">
    <location>
        <begin position="14"/>
        <end position="30"/>
    </location>
</feature>
<name>A0A504XIN3_LEIDO</name>
<evidence type="ECO:0000256" key="1">
    <source>
        <dbReference type="SAM" id="MobiDB-lite"/>
    </source>
</evidence>
<comment type="caution">
    <text evidence="2">The sequence shown here is derived from an EMBL/GenBank/DDBJ whole genome shotgun (WGS) entry which is preliminary data.</text>
</comment>
<dbReference type="EMBL" id="RHLC01000054">
    <property type="protein sequence ID" value="TPP48194.1"/>
    <property type="molecule type" value="Genomic_DNA"/>
</dbReference>
<organism evidence="2 3">
    <name type="scientific">Leishmania donovani</name>
    <dbReference type="NCBI Taxonomy" id="5661"/>
    <lineage>
        <taxon>Eukaryota</taxon>
        <taxon>Discoba</taxon>
        <taxon>Euglenozoa</taxon>
        <taxon>Kinetoplastea</taxon>
        <taxon>Metakinetoplastina</taxon>
        <taxon>Trypanosomatida</taxon>
        <taxon>Trypanosomatidae</taxon>
        <taxon>Leishmaniinae</taxon>
        <taxon>Leishmania</taxon>
    </lineage>
</organism>
<dbReference type="Proteomes" id="UP000318447">
    <property type="component" value="Unassembled WGS sequence"/>
</dbReference>
<feature type="compositionally biased region" description="Basic and acidic residues" evidence="1">
    <location>
        <begin position="1"/>
        <end position="13"/>
    </location>
</feature>
<reference evidence="3" key="1">
    <citation type="submission" date="2019-02" db="EMBL/GenBank/DDBJ databases">
        <title>FDA dAtabase for Regulatory Grade micrObial Sequences (FDA-ARGOS): Supporting development and validation of Infectious Disease Dx tests.</title>
        <authorList>
            <person name="Duncan R."/>
            <person name="Fisher C."/>
            <person name="Tallon L."/>
            <person name="Sadzewicz L."/>
            <person name="Sengamalay N."/>
            <person name="Ott S."/>
            <person name="Godinez A."/>
            <person name="Nagaraj S."/>
            <person name="Vavikolanu K."/>
            <person name="Nadendla S."/>
            <person name="Aluvathingal J."/>
            <person name="Sichtig H."/>
        </authorList>
    </citation>
    <scope>NUCLEOTIDE SEQUENCE [LARGE SCALE GENOMIC DNA]</scope>
    <source>
        <strain evidence="3">FDAARGOS_361</strain>
    </source>
</reference>
<accession>A0A504XIN3</accession>
<sequence length="153" mass="16640">MLRDLQRSAEPRVAHRAQRRSARPHTKSRRVCGITPPAEQLASTPPALLPAAASRPPLNESAARTDARAQLRQDRPLPSRKRSILAPLGWGSCRQRALVAARVPRLRGMSAWRLRAVAKSAARAAAVRSSGTPDLASPSTVPLCPHSQRPKTY</sequence>
<gene>
    <name evidence="2" type="ORF">CGC21_12720</name>
</gene>
<proteinExistence type="predicted"/>
<protein>
    <submittedName>
        <fullName evidence="2">Uncharacterized protein</fullName>
    </submittedName>
</protein>
<feature type="region of interest" description="Disordered" evidence="1">
    <location>
        <begin position="1"/>
        <end position="80"/>
    </location>
</feature>
<evidence type="ECO:0000313" key="3">
    <source>
        <dbReference type="Proteomes" id="UP000318447"/>
    </source>
</evidence>